<dbReference type="Proteomes" id="UP000005835">
    <property type="component" value="Unassembled WGS sequence"/>
</dbReference>
<keyword evidence="3" id="KW-0560">Oxidoreductase</keyword>
<dbReference type="FunFam" id="3.40.50.1970:FF:000003">
    <property type="entry name" value="Alcohol dehydrogenase, iron-containing"/>
    <property type="match status" value="1"/>
</dbReference>
<dbReference type="GO" id="GO:0046872">
    <property type="term" value="F:metal ion binding"/>
    <property type="evidence" value="ECO:0007669"/>
    <property type="project" value="InterPro"/>
</dbReference>
<sequence>MQFVDFAPVKLVFGPGRLEALRTEPLPGTRALLLTSNGRSMERIGALARVTAILEERGVAVVHMGVVEPNPMVSTVMKVAARMKDERCDFLVALGGGSVMDCAKISGLMATNPGELWDYVQGGTGGRRAFEHDPLPLVAITTTAGTGSEVDAGGVITNPETREKVGIGHPGCFPKLAIVDPELMVSVPPALTTYQGFDALFHAVEGYVGKRPNFMSDMYALEAVRHLAAWLPKAVADGTDIKAREHVAFANTMAGFVMTTTRLTSHHAMEHALSAFHPELPHGAGLIMLSMAYFGHMVAVGAQSERFVALARAMGVEDAVQPSDFLSALSRLIHDCGMQDLKMSDWGITCEELPAMTEVCRSAGAHAFEQDANYFTFEDTLAVYEAAFR</sequence>
<dbReference type="Pfam" id="PF25137">
    <property type="entry name" value="ADH_Fe_C"/>
    <property type="match status" value="1"/>
</dbReference>
<dbReference type="AlphaFoldDB" id="K1KI54"/>
<dbReference type="Gene3D" id="1.20.1090.10">
    <property type="entry name" value="Dehydroquinate synthase-like - alpha domain"/>
    <property type="match status" value="1"/>
</dbReference>
<name>K1KI54_9BURK</name>
<protein>
    <submittedName>
        <fullName evidence="6">Uncharacterized protein</fullName>
    </submittedName>
</protein>
<evidence type="ECO:0000313" key="6">
    <source>
        <dbReference type="EMBL" id="EKB31434.1"/>
    </source>
</evidence>
<dbReference type="InterPro" id="IPR001670">
    <property type="entry name" value="ADH_Fe/GldA"/>
</dbReference>
<dbReference type="PANTHER" id="PTHR11496:SF104">
    <property type="entry name" value="3-DEOXY-ALPHA-D-MANNO-OCTULOSONATE 8-OXIDASE"/>
    <property type="match status" value="1"/>
</dbReference>
<evidence type="ECO:0000259" key="4">
    <source>
        <dbReference type="Pfam" id="PF00465"/>
    </source>
</evidence>
<dbReference type="PANTHER" id="PTHR11496">
    <property type="entry name" value="ALCOHOL DEHYDROGENASE"/>
    <property type="match status" value="1"/>
</dbReference>
<accession>K1KI54</accession>
<organism evidence="6 7">
    <name type="scientific">Sutterella wadsworthensis 2_1_59BFAA</name>
    <dbReference type="NCBI Taxonomy" id="742823"/>
    <lineage>
        <taxon>Bacteria</taxon>
        <taxon>Pseudomonadati</taxon>
        <taxon>Pseudomonadota</taxon>
        <taxon>Betaproteobacteria</taxon>
        <taxon>Burkholderiales</taxon>
        <taxon>Sutterellaceae</taxon>
        <taxon>Sutterella</taxon>
    </lineage>
</organism>
<comment type="similarity">
    <text evidence="2">Belongs to the iron-containing alcohol dehydrogenase family.</text>
</comment>
<dbReference type="EMBL" id="ADMG01000025">
    <property type="protein sequence ID" value="EKB31434.1"/>
    <property type="molecule type" value="Genomic_DNA"/>
</dbReference>
<comment type="cofactor">
    <cofactor evidence="1">
        <name>Fe cation</name>
        <dbReference type="ChEBI" id="CHEBI:24875"/>
    </cofactor>
</comment>
<dbReference type="InterPro" id="IPR039697">
    <property type="entry name" value="Alcohol_dehydrogenase_Fe"/>
</dbReference>
<evidence type="ECO:0000256" key="1">
    <source>
        <dbReference type="ARBA" id="ARBA00001962"/>
    </source>
</evidence>
<gene>
    <name evidence="6" type="ORF">HMPREF9465_00965</name>
</gene>
<dbReference type="CDD" id="cd08185">
    <property type="entry name" value="Fe-ADH-like"/>
    <property type="match status" value="1"/>
</dbReference>
<reference evidence="6 7" key="1">
    <citation type="submission" date="2012-05" db="EMBL/GenBank/DDBJ databases">
        <title>The Genome Sequence of Sutterella wadsworthensis 2_1_59BFAA.</title>
        <authorList>
            <consortium name="The Broad Institute Genome Sequencing Platform"/>
            <person name="Earl A."/>
            <person name="Ward D."/>
            <person name="Feldgarden M."/>
            <person name="Gevers D."/>
            <person name="Daigneault M."/>
            <person name="Strauss J."/>
            <person name="Allen-Vercoe E."/>
            <person name="Walker B."/>
            <person name="Young S.K."/>
            <person name="Zeng Q."/>
            <person name="Gargeya S."/>
            <person name="Fitzgerald M."/>
            <person name="Haas B."/>
            <person name="Abouelleil A."/>
            <person name="Alvarado L."/>
            <person name="Arachchi H.M."/>
            <person name="Berlin A.M."/>
            <person name="Chapman S.B."/>
            <person name="Goldberg J."/>
            <person name="Griggs A."/>
            <person name="Gujja S."/>
            <person name="Hansen M."/>
            <person name="Howarth C."/>
            <person name="Imamovic A."/>
            <person name="Larimer J."/>
            <person name="McCowen C."/>
            <person name="Montmayeur A."/>
            <person name="Murphy C."/>
            <person name="Neiman D."/>
            <person name="Pearson M."/>
            <person name="Priest M."/>
            <person name="Roberts A."/>
            <person name="Saif S."/>
            <person name="Shea T."/>
            <person name="Sisk P."/>
            <person name="Sykes S."/>
            <person name="Wortman J."/>
            <person name="Nusbaum C."/>
            <person name="Birren B."/>
        </authorList>
    </citation>
    <scope>NUCLEOTIDE SEQUENCE [LARGE SCALE GENOMIC DNA]</scope>
    <source>
        <strain evidence="6 7">2_1_59BFAA</strain>
    </source>
</reference>
<dbReference type="eggNOG" id="COG1454">
    <property type="taxonomic scope" value="Bacteria"/>
</dbReference>
<dbReference type="PATRIC" id="fig|742823.3.peg.953"/>
<dbReference type="InterPro" id="IPR056798">
    <property type="entry name" value="ADH_Fe_C"/>
</dbReference>
<dbReference type="RefSeq" id="WP_005434670.1">
    <property type="nucleotide sequence ID" value="NZ_JH815515.1"/>
</dbReference>
<dbReference type="SUPFAM" id="SSF56796">
    <property type="entry name" value="Dehydroquinate synthase-like"/>
    <property type="match status" value="1"/>
</dbReference>
<comment type="caution">
    <text evidence="6">The sequence shown here is derived from an EMBL/GenBank/DDBJ whole genome shotgun (WGS) entry which is preliminary data.</text>
</comment>
<dbReference type="OrthoDB" id="9815791at2"/>
<dbReference type="STRING" id="742823.HMPREF9465_00965"/>
<dbReference type="Pfam" id="PF00465">
    <property type="entry name" value="Fe-ADH"/>
    <property type="match status" value="1"/>
</dbReference>
<evidence type="ECO:0000259" key="5">
    <source>
        <dbReference type="Pfam" id="PF25137"/>
    </source>
</evidence>
<proteinExistence type="inferred from homology"/>
<dbReference type="GO" id="GO:0004022">
    <property type="term" value="F:alcohol dehydrogenase (NAD+) activity"/>
    <property type="evidence" value="ECO:0007669"/>
    <property type="project" value="TreeGrafter"/>
</dbReference>
<dbReference type="Gene3D" id="3.40.50.1970">
    <property type="match status" value="1"/>
</dbReference>
<evidence type="ECO:0000313" key="7">
    <source>
        <dbReference type="Proteomes" id="UP000005835"/>
    </source>
</evidence>
<keyword evidence="7" id="KW-1185">Reference proteome</keyword>
<evidence type="ECO:0000256" key="3">
    <source>
        <dbReference type="ARBA" id="ARBA00023002"/>
    </source>
</evidence>
<feature type="domain" description="Alcohol dehydrogenase iron-type/glycerol dehydrogenase GldA" evidence="4">
    <location>
        <begin position="8"/>
        <end position="181"/>
    </location>
</feature>
<evidence type="ECO:0000256" key="2">
    <source>
        <dbReference type="ARBA" id="ARBA00007358"/>
    </source>
</evidence>
<dbReference type="HOGENOM" id="CLU_007207_0_4_4"/>
<feature type="domain" description="Fe-containing alcohol dehydrogenase-like C-terminal" evidence="5">
    <location>
        <begin position="194"/>
        <end position="387"/>
    </location>
</feature>